<sequence length="234" mass="26839">MSILNKVRQFPEYHDMIDKSDKLRGDEVKMIDGYTNGYGECYNVYYKKQPQDLQESYETIGKVSTDLINSLKQDFSVKTDCQTAFASLKQRQETLLAEYNKMNAKEEEARKARETASKEEAKLANANSKGNQAEIAKQENIQQAARQKADTLTETANKMHSDYDASQKKHAVDFVDDWVSQMKKVIAAEKEVAGQYYNIGEAIYNAGQKFSTINDPSIPKLEERLKQWEEYQVD</sequence>
<accession>A2DA58</accession>
<name>A2DA58_TRIV3</name>
<evidence type="ECO:0000256" key="1">
    <source>
        <dbReference type="SAM" id="Coils"/>
    </source>
</evidence>
<dbReference type="VEuPathDB" id="TrichDB:TVAGG3_0266360"/>
<proteinExistence type="predicted"/>
<dbReference type="KEGG" id="tva:5468264"/>
<protein>
    <recommendedName>
        <fullName evidence="4">TolA protein</fullName>
    </recommendedName>
</protein>
<dbReference type="AlphaFoldDB" id="A2DA58"/>
<keyword evidence="1" id="KW-0175">Coiled coil</keyword>
<organism evidence="2 3">
    <name type="scientific">Trichomonas vaginalis (strain ATCC PRA-98 / G3)</name>
    <dbReference type="NCBI Taxonomy" id="412133"/>
    <lineage>
        <taxon>Eukaryota</taxon>
        <taxon>Metamonada</taxon>
        <taxon>Parabasalia</taxon>
        <taxon>Trichomonadida</taxon>
        <taxon>Trichomonadidae</taxon>
        <taxon>Trichomonas</taxon>
    </lineage>
</organism>
<dbReference type="EMBL" id="DS113182">
    <property type="protein sequence ID" value="EAY22706.1"/>
    <property type="molecule type" value="Genomic_DNA"/>
</dbReference>
<dbReference type="SMR" id="A2DA58"/>
<dbReference type="Proteomes" id="UP000001542">
    <property type="component" value="Unassembled WGS sequence"/>
</dbReference>
<keyword evidence="3" id="KW-1185">Reference proteome</keyword>
<feature type="coiled-coil region" evidence="1">
    <location>
        <begin position="85"/>
        <end position="129"/>
    </location>
</feature>
<reference evidence="2" key="1">
    <citation type="submission" date="2006-10" db="EMBL/GenBank/DDBJ databases">
        <authorList>
            <person name="Amadeo P."/>
            <person name="Zhao Q."/>
            <person name="Wortman J."/>
            <person name="Fraser-Liggett C."/>
            <person name="Carlton J."/>
        </authorList>
    </citation>
    <scope>NUCLEOTIDE SEQUENCE</scope>
    <source>
        <strain evidence="2">G3</strain>
    </source>
</reference>
<dbReference type="VEuPathDB" id="TrichDB:TVAG_476350"/>
<reference evidence="2" key="2">
    <citation type="journal article" date="2007" name="Science">
        <title>Draft genome sequence of the sexually transmitted pathogen Trichomonas vaginalis.</title>
        <authorList>
            <person name="Carlton J.M."/>
            <person name="Hirt R.P."/>
            <person name="Silva J.C."/>
            <person name="Delcher A.L."/>
            <person name="Schatz M."/>
            <person name="Zhao Q."/>
            <person name="Wortman J.R."/>
            <person name="Bidwell S.L."/>
            <person name="Alsmark U.C.M."/>
            <person name="Besteiro S."/>
            <person name="Sicheritz-Ponten T."/>
            <person name="Noel C.J."/>
            <person name="Dacks J.B."/>
            <person name="Foster P.G."/>
            <person name="Simillion C."/>
            <person name="Van de Peer Y."/>
            <person name="Miranda-Saavedra D."/>
            <person name="Barton G.J."/>
            <person name="Westrop G.D."/>
            <person name="Mueller S."/>
            <person name="Dessi D."/>
            <person name="Fiori P.L."/>
            <person name="Ren Q."/>
            <person name="Paulsen I."/>
            <person name="Zhang H."/>
            <person name="Bastida-Corcuera F.D."/>
            <person name="Simoes-Barbosa A."/>
            <person name="Brown M.T."/>
            <person name="Hayes R.D."/>
            <person name="Mukherjee M."/>
            <person name="Okumura C.Y."/>
            <person name="Schneider R."/>
            <person name="Smith A.J."/>
            <person name="Vanacova S."/>
            <person name="Villalvazo M."/>
            <person name="Haas B.J."/>
            <person name="Pertea M."/>
            <person name="Feldblyum T.V."/>
            <person name="Utterback T.R."/>
            <person name="Shu C.L."/>
            <person name="Osoegawa K."/>
            <person name="de Jong P.J."/>
            <person name="Hrdy I."/>
            <person name="Horvathova L."/>
            <person name="Zubacova Z."/>
            <person name="Dolezal P."/>
            <person name="Malik S.B."/>
            <person name="Logsdon J.M. Jr."/>
            <person name="Henze K."/>
            <person name="Gupta A."/>
            <person name="Wang C.C."/>
            <person name="Dunne R.L."/>
            <person name="Upcroft J.A."/>
            <person name="Upcroft P."/>
            <person name="White O."/>
            <person name="Salzberg S.L."/>
            <person name="Tang P."/>
            <person name="Chiu C.-H."/>
            <person name="Lee Y.-S."/>
            <person name="Embley T.M."/>
            <person name="Coombs G.H."/>
            <person name="Mottram J.C."/>
            <person name="Tachezy J."/>
            <person name="Fraser-Liggett C.M."/>
            <person name="Johnson P.J."/>
        </authorList>
    </citation>
    <scope>NUCLEOTIDE SEQUENCE [LARGE SCALE GENOMIC DNA]</scope>
    <source>
        <strain evidence="2">G3</strain>
    </source>
</reference>
<gene>
    <name evidence="2" type="ORF">TVAG_476350</name>
</gene>
<evidence type="ECO:0008006" key="4">
    <source>
        <dbReference type="Google" id="ProtNLM"/>
    </source>
</evidence>
<dbReference type="InParanoid" id="A2DA58"/>
<evidence type="ECO:0000313" key="3">
    <source>
        <dbReference type="Proteomes" id="UP000001542"/>
    </source>
</evidence>
<dbReference type="RefSeq" id="XP_001583692.1">
    <property type="nucleotide sequence ID" value="XM_001583642.1"/>
</dbReference>
<evidence type="ECO:0000313" key="2">
    <source>
        <dbReference type="EMBL" id="EAY22706.1"/>
    </source>
</evidence>